<reference evidence="2 3" key="1">
    <citation type="journal article" date="2018" name="BMC Genomics">
        <title>Genomic comparison of Trypanosoma conorhini and Trypanosoma rangeli to Trypanosoma cruzi strains of high and low virulence.</title>
        <authorList>
            <person name="Bradwell K.R."/>
            <person name="Koparde V.N."/>
            <person name="Matveyev A.V."/>
            <person name="Serrano M.G."/>
            <person name="Alves J.M."/>
            <person name="Parikh H."/>
            <person name="Huang B."/>
            <person name="Lee V."/>
            <person name="Espinosa-Alvarez O."/>
            <person name="Ortiz P.A."/>
            <person name="Costa-Martins A.G."/>
            <person name="Teixeira M.M."/>
            <person name="Buck G.A."/>
        </authorList>
    </citation>
    <scope>NUCLEOTIDE SEQUENCE [LARGE SCALE GENOMIC DNA]</scope>
    <source>
        <strain evidence="2 3">025E</strain>
    </source>
</reference>
<feature type="compositionally biased region" description="Low complexity" evidence="1">
    <location>
        <begin position="551"/>
        <end position="567"/>
    </location>
</feature>
<gene>
    <name evidence="2" type="ORF">Tco025E_04935</name>
</gene>
<feature type="region of interest" description="Disordered" evidence="1">
    <location>
        <begin position="1"/>
        <end position="41"/>
    </location>
</feature>
<feature type="region of interest" description="Disordered" evidence="1">
    <location>
        <begin position="818"/>
        <end position="844"/>
    </location>
</feature>
<feature type="compositionally biased region" description="Low complexity" evidence="1">
    <location>
        <begin position="899"/>
        <end position="911"/>
    </location>
</feature>
<dbReference type="GeneID" id="40318546"/>
<name>A0A422PHT8_9TRYP</name>
<feature type="region of interest" description="Disordered" evidence="1">
    <location>
        <begin position="1263"/>
        <end position="1288"/>
    </location>
</feature>
<dbReference type="EMBL" id="MKKU01000267">
    <property type="protein sequence ID" value="RNF17257.1"/>
    <property type="molecule type" value="Genomic_DNA"/>
</dbReference>
<feature type="compositionally biased region" description="Polar residues" evidence="1">
    <location>
        <begin position="181"/>
        <end position="202"/>
    </location>
</feature>
<accession>A0A422PHT8</accession>
<feature type="compositionally biased region" description="Low complexity" evidence="1">
    <location>
        <begin position="1140"/>
        <end position="1151"/>
    </location>
</feature>
<feature type="compositionally biased region" description="Low complexity" evidence="1">
    <location>
        <begin position="105"/>
        <end position="124"/>
    </location>
</feature>
<protein>
    <submittedName>
        <fullName evidence="2">Uncharacterized protein</fullName>
    </submittedName>
</protein>
<feature type="region of interest" description="Disordered" evidence="1">
    <location>
        <begin position="1102"/>
        <end position="1159"/>
    </location>
</feature>
<dbReference type="OrthoDB" id="249905at2759"/>
<feature type="region of interest" description="Disordered" evidence="1">
    <location>
        <begin position="1203"/>
        <end position="1230"/>
    </location>
</feature>
<feature type="region of interest" description="Disordered" evidence="1">
    <location>
        <begin position="736"/>
        <end position="770"/>
    </location>
</feature>
<evidence type="ECO:0000313" key="3">
    <source>
        <dbReference type="Proteomes" id="UP000284403"/>
    </source>
</evidence>
<evidence type="ECO:0000256" key="1">
    <source>
        <dbReference type="SAM" id="MobiDB-lite"/>
    </source>
</evidence>
<sequence length="1288" mass="136156">MQPWQSTGGLALHLRSHPRPGTPVAQRGVLPPGAAASAAGAAEALQPRGKLVMVPAHLVGKKAPMPLPAGTPGGSSTTSRRHSLSEHPAAKLAMTPPLPPMQAFPGPSRGPASSSAASVSSRAPLAQHAKKQMVPLSNVQREAAGQPRAEARVLLEHAPPGSHGVVSPRPFSAPPTGGVQPVQQAFLQAQSAGAPQPLSSGSPGKKHRSGGSLLENMTLFFRGKTGKKPSAERAAPRKSYAKGGALPVEPRPGAGAAQASRTAAAAAAAAAATPILDQSAAGRAGGEQFPSWKGPPQQQQQQQQQRQQLYPTSTFVDGDGRATAQHPGDRPGLSPLPTLAVETQRATPVSPTVTPLVVSPTVSLRNEAGEAGIAPSSSVQVAKEGEEVQRRSQQARRVALFPSFAIVDSDEDSEGSAETSQRPNETRPPLEADAGAQAAAEAPQAPEEARRDPSSSSAGAPSPSSQLVTQQGKDEETSAQTASTRLHVASDGPRVSPEAAVGKTDAKPPKGMRQPVAAVPVSSGPPPRQTSTAGSYLQKPEIRQIRLPQQTDTSSTSSTGTTSCSMSHHSDVRGRGAQQEEEGKAEGGEEDLSQSRRRTLPPARKPSSPVGSRKPSGNDKAGGTDKNAAAGKEEGGRRDDEAVSRGRDVCAANGAHDNGRWRQQIDRRGSENEADGERRKLLSPPSSRSLHSHIFHTQDVYKLYQELKRQQHAMRRERFSRWRAHDTALPEAYSRTHRRIGGRSPAQSRGARQPWRSSSFHPSPLPPASPLRRPLGCIGVGVGYVPSAGGEASDVEAVCNEPYASSRRCSPYRSLLPSRLASQQRAGTPPAQRRPWSQQCETREYSPNHPYEVVSLFPPRNFDESHRGDTSANAGVRGNGTVDAGRASGGGDNTPLRVHAALGGHGANAANSRGGPKADVTTTAPHASLEKKGETTPQSPSPRHPNHHHQQQQQQRGAYGGRPASATPRRQRGNSCVRPSVGSSSPHARRPQSRSVVRDLTVRSLRRCCSEGGSAGYQVRTTGWRANMTNTGQWLDEVVAATLGGERAGSAASRALAGRLPVPVVDLRTDFKPCLDPPLRAGEVIGGEPNRRVRRGVNYSASTNRSNAHTKGSGAPQQGAASPHRRGQARSTSPRRTPDDAAATARSSQQRRIVDVPPFPPLKMYSSFDVKEPDRPSAWAVGPERSNLLADSPTARRRIVKRTHSGEQCEAAAASDGGRPVAGDATAGRRGRSVVLVEEVRLDEQRRPYVVIREVPRGAAAVEAQKTSVNRLSRPRPVYVRPGNGDAR</sequence>
<organism evidence="2 3">
    <name type="scientific">Trypanosoma conorhini</name>
    <dbReference type="NCBI Taxonomy" id="83891"/>
    <lineage>
        <taxon>Eukaryota</taxon>
        <taxon>Discoba</taxon>
        <taxon>Euglenozoa</taxon>
        <taxon>Kinetoplastea</taxon>
        <taxon>Metakinetoplastina</taxon>
        <taxon>Trypanosomatida</taxon>
        <taxon>Trypanosomatidae</taxon>
        <taxon>Trypanosoma</taxon>
    </lineage>
</organism>
<feature type="compositionally biased region" description="Low complexity" evidence="1">
    <location>
        <begin position="431"/>
        <end position="446"/>
    </location>
</feature>
<feature type="compositionally biased region" description="Basic and acidic residues" evidence="1">
    <location>
        <begin position="631"/>
        <end position="648"/>
    </location>
</feature>
<keyword evidence="3" id="KW-1185">Reference proteome</keyword>
<feature type="compositionally biased region" description="Low complexity" evidence="1">
    <location>
        <begin position="254"/>
        <end position="272"/>
    </location>
</feature>
<dbReference type="Proteomes" id="UP000284403">
    <property type="component" value="Unassembled WGS sequence"/>
</dbReference>
<feature type="region of interest" description="Disordered" evidence="1">
    <location>
        <begin position="368"/>
        <end position="690"/>
    </location>
</feature>
<feature type="compositionally biased region" description="Basic and acidic residues" evidence="1">
    <location>
        <begin position="657"/>
        <end position="680"/>
    </location>
</feature>
<evidence type="ECO:0000313" key="2">
    <source>
        <dbReference type="EMBL" id="RNF17257.1"/>
    </source>
</evidence>
<feature type="compositionally biased region" description="Polar residues" evidence="1">
    <location>
        <begin position="1102"/>
        <end position="1120"/>
    </location>
</feature>
<feature type="compositionally biased region" description="Low complexity" evidence="1">
    <location>
        <begin position="454"/>
        <end position="465"/>
    </location>
</feature>
<feature type="region of interest" description="Disordered" evidence="1">
    <location>
        <begin position="61"/>
        <end position="337"/>
    </location>
</feature>
<proteinExistence type="predicted"/>
<comment type="caution">
    <text evidence="2">The sequence shown here is derived from an EMBL/GenBank/DDBJ whole genome shotgun (WGS) entry which is preliminary data.</text>
</comment>
<feature type="region of interest" description="Disordered" evidence="1">
    <location>
        <begin position="859"/>
        <end position="997"/>
    </location>
</feature>
<feature type="compositionally biased region" description="Low complexity" evidence="1">
    <location>
        <begin position="297"/>
        <end position="308"/>
    </location>
</feature>
<dbReference type="RefSeq" id="XP_029228093.1">
    <property type="nucleotide sequence ID" value="XM_029371840.1"/>
</dbReference>